<accession>A0A8J6NNQ2</accession>
<keyword evidence="1 2" id="KW-0238">DNA-binding</keyword>
<proteinExistence type="inferred from homology"/>
<dbReference type="InterPro" id="IPR012340">
    <property type="entry name" value="NA-bd_OB-fold"/>
</dbReference>
<name>A0A8J6NNQ2_9CHLR</name>
<dbReference type="PROSITE" id="PS50935">
    <property type="entry name" value="SSB"/>
    <property type="match status" value="1"/>
</dbReference>
<dbReference type="PANTHER" id="PTHR10302">
    <property type="entry name" value="SINGLE-STRANDED DNA-BINDING PROTEIN"/>
    <property type="match status" value="1"/>
</dbReference>
<evidence type="ECO:0000256" key="2">
    <source>
        <dbReference type="HAMAP-Rule" id="MF_00984"/>
    </source>
</evidence>
<evidence type="ECO:0000256" key="3">
    <source>
        <dbReference type="PIRNR" id="PIRNR002070"/>
    </source>
</evidence>
<dbReference type="GO" id="GO:0009295">
    <property type="term" value="C:nucleoid"/>
    <property type="evidence" value="ECO:0007669"/>
    <property type="project" value="TreeGrafter"/>
</dbReference>
<dbReference type="Gene3D" id="2.40.50.140">
    <property type="entry name" value="Nucleic acid-binding proteins"/>
    <property type="match status" value="1"/>
</dbReference>
<dbReference type="GO" id="GO:0006260">
    <property type="term" value="P:DNA replication"/>
    <property type="evidence" value="ECO:0007669"/>
    <property type="project" value="InterPro"/>
</dbReference>
<dbReference type="SUPFAM" id="SSF50249">
    <property type="entry name" value="Nucleic acid-binding proteins"/>
    <property type="match status" value="1"/>
</dbReference>
<organism evidence="4 5">
    <name type="scientific">Candidatus Desulfolinea nitratireducens</name>
    <dbReference type="NCBI Taxonomy" id="2841698"/>
    <lineage>
        <taxon>Bacteria</taxon>
        <taxon>Bacillati</taxon>
        <taxon>Chloroflexota</taxon>
        <taxon>Anaerolineae</taxon>
        <taxon>Anaerolineales</taxon>
        <taxon>Anaerolineales incertae sedis</taxon>
        <taxon>Candidatus Desulfolinea</taxon>
    </lineage>
</organism>
<comment type="caution">
    <text evidence="4">The sequence shown here is derived from an EMBL/GenBank/DDBJ whole genome shotgun (WGS) entry which is preliminary data.</text>
</comment>
<comment type="caution">
    <text evidence="2">Lacks conserved residue(s) required for the propagation of feature annotation.</text>
</comment>
<dbReference type="NCBIfam" id="TIGR00621">
    <property type="entry name" value="ssb"/>
    <property type="match status" value="1"/>
</dbReference>
<dbReference type="InterPro" id="IPR011344">
    <property type="entry name" value="ssDNA-bd"/>
</dbReference>
<evidence type="ECO:0000313" key="5">
    <source>
        <dbReference type="Proteomes" id="UP000614469"/>
    </source>
</evidence>
<dbReference type="InterPro" id="IPR000424">
    <property type="entry name" value="Primosome_PriB/ssb"/>
</dbReference>
<evidence type="ECO:0000256" key="1">
    <source>
        <dbReference type="ARBA" id="ARBA00023125"/>
    </source>
</evidence>
<comment type="subunit">
    <text evidence="2">Homotetramer.</text>
</comment>
<dbReference type="Pfam" id="PF00436">
    <property type="entry name" value="SSB"/>
    <property type="match status" value="1"/>
</dbReference>
<reference evidence="4 5" key="1">
    <citation type="submission" date="2020-08" db="EMBL/GenBank/DDBJ databases">
        <title>Bridging the membrane lipid divide: bacteria of the FCB group superphylum have the potential to synthesize archaeal ether lipids.</title>
        <authorList>
            <person name="Villanueva L."/>
            <person name="Von Meijenfeldt F.A.B."/>
            <person name="Westbye A.B."/>
            <person name="Yadav S."/>
            <person name="Hopmans E.C."/>
            <person name="Dutilh B.E."/>
            <person name="Sinninghe Damste J.S."/>
        </authorList>
    </citation>
    <scope>NUCLEOTIDE SEQUENCE [LARGE SCALE GENOMIC DNA]</scope>
    <source>
        <strain evidence="4">NIOZ-UU36</strain>
    </source>
</reference>
<dbReference type="GO" id="GO:0003697">
    <property type="term" value="F:single-stranded DNA binding"/>
    <property type="evidence" value="ECO:0007669"/>
    <property type="project" value="UniProtKB-UniRule"/>
</dbReference>
<dbReference type="PIRSF" id="PIRSF002070">
    <property type="entry name" value="SSB"/>
    <property type="match status" value="1"/>
</dbReference>
<sequence length="123" mass="13930">MAKQYNKTIFVGNLGKDPEMRYVPSGKPVTEFTVASHDQYPNAEGEIVKTTTWYKCTAWGKKAELINQYFRSGDPIHIEGKLKPDPNGRPAIWTRQDGSPAADYEVTVLEFYFLPRADKNESA</sequence>
<protein>
    <recommendedName>
        <fullName evidence="2 3">Single-stranded DNA-binding protein</fullName>
        <shortName evidence="2">SSB</shortName>
    </recommendedName>
</protein>
<dbReference type="EMBL" id="JACNJN010000159">
    <property type="protein sequence ID" value="MBC8336406.1"/>
    <property type="molecule type" value="Genomic_DNA"/>
</dbReference>
<dbReference type="PANTHER" id="PTHR10302:SF27">
    <property type="entry name" value="SINGLE-STRANDED DNA-BINDING PROTEIN"/>
    <property type="match status" value="1"/>
</dbReference>
<dbReference type="HAMAP" id="MF_00984">
    <property type="entry name" value="SSB"/>
    <property type="match status" value="1"/>
</dbReference>
<evidence type="ECO:0000313" key="4">
    <source>
        <dbReference type="EMBL" id="MBC8336406.1"/>
    </source>
</evidence>
<dbReference type="AlphaFoldDB" id="A0A8J6NNQ2"/>
<gene>
    <name evidence="4" type="ORF">H8E29_14165</name>
</gene>
<dbReference type="Proteomes" id="UP000614469">
    <property type="component" value="Unassembled WGS sequence"/>
</dbReference>
<dbReference type="CDD" id="cd04496">
    <property type="entry name" value="SSB_OBF"/>
    <property type="match status" value="1"/>
</dbReference>